<dbReference type="PANTHER" id="PTHR24279:SF120">
    <property type="entry name" value="CYTOCHROME P450"/>
    <property type="match status" value="1"/>
</dbReference>
<dbReference type="CDD" id="cd11054">
    <property type="entry name" value="CYP24A1-like"/>
    <property type="match status" value="1"/>
</dbReference>
<dbReference type="PRINTS" id="PR00463">
    <property type="entry name" value="EP450I"/>
</dbReference>
<evidence type="ECO:0008006" key="12">
    <source>
        <dbReference type="Google" id="ProtNLM"/>
    </source>
</evidence>
<dbReference type="InterPro" id="IPR036396">
    <property type="entry name" value="Cyt_P450_sf"/>
</dbReference>
<evidence type="ECO:0000256" key="7">
    <source>
        <dbReference type="ARBA" id="ARBA00023033"/>
    </source>
</evidence>
<evidence type="ECO:0000313" key="11">
    <source>
        <dbReference type="Proteomes" id="UP000283509"/>
    </source>
</evidence>
<reference evidence="10 11" key="2">
    <citation type="submission" date="2019-01" db="EMBL/GenBank/DDBJ databases">
        <title>The decoding of complex shrimp genome reveals the adaptation for benthos swimmer, frequently molting mechanism and breeding impact on genome.</title>
        <authorList>
            <person name="Sun Y."/>
            <person name="Gao Y."/>
            <person name="Yu Y."/>
        </authorList>
    </citation>
    <scope>NUCLEOTIDE SEQUENCE [LARGE SCALE GENOMIC DNA]</scope>
    <source>
        <tissue evidence="10">Muscle</tissue>
    </source>
</reference>
<comment type="similarity">
    <text evidence="2 9">Belongs to the cytochrome P450 family.</text>
</comment>
<evidence type="ECO:0000313" key="10">
    <source>
        <dbReference type="EMBL" id="ROT72891.1"/>
    </source>
</evidence>
<dbReference type="GO" id="GO:0004497">
    <property type="term" value="F:monooxygenase activity"/>
    <property type="evidence" value="ECO:0007669"/>
    <property type="project" value="UniProtKB-KW"/>
</dbReference>
<reference evidence="10 11" key="1">
    <citation type="submission" date="2018-04" db="EMBL/GenBank/DDBJ databases">
        <authorList>
            <person name="Zhang X."/>
            <person name="Yuan J."/>
            <person name="Li F."/>
            <person name="Xiang J."/>
        </authorList>
    </citation>
    <scope>NUCLEOTIDE SEQUENCE [LARGE SCALE GENOMIC DNA]</scope>
    <source>
        <tissue evidence="10">Muscle</tissue>
    </source>
</reference>
<dbReference type="GO" id="GO:0005506">
    <property type="term" value="F:iron ion binding"/>
    <property type="evidence" value="ECO:0007669"/>
    <property type="project" value="InterPro"/>
</dbReference>
<keyword evidence="6 8" id="KW-0408">Iron</keyword>
<name>A0A3R7P1K1_PENVA</name>
<feature type="binding site" description="axial binding residue" evidence="8">
    <location>
        <position position="386"/>
    </location>
    <ligand>
        <name>heme</name>
        <dbReference type="ChEBI" id="CHEBI:30413"/>
    </ligand>
    <ligandPart>
        <name>Fe</name>
        <dbReference type="ChEBI" id="CHEBI:18248"/>
    </ligandPart>
</feature>
<dbReference type="InterPro" id="IPR017972">
    <property type="entry name" value="Cyt_P450_CS"/>
</dbReference>
<keyword evidence="5 9" id="KW-0560">Oxidoreductase</keyword>
<dbReference type="PANTHER" id="PTHR24279">
    <property type="entry name" value="CYTOCHROME P450"/>
    <property type="match status" value="1"/>
</dbReference>
<keyword evidence="3 8" id="KW-0349">Heme</keyword>
<gene>
    <name evidence="10" type="ORF">C7M84_008700</name>
</gene>
<evidence type="ECO:0000256" key="5">
    <source>
        <dbReference type="ARBA" id="ARBA00023002"/>
    </source>
</evidence>
<evidence type="ECO:0000256" key="2">
    <source>
        <dbReference type="ARBA" id="ARBA00010617"/>
    </source>
</evidence>
<organism evidence="10 11">
    <name type="scientific">Penaeus vannamei</name>
    <name type="common">Whiteleg shrimp</name>
    <name type="synonym">Litopenaeus vannamei</name>
    <dbReference type="NCBI Taxonomy" id="6689"/>
    <lineage>
        <taxon>Eukaryota</taxon>
        <taxon>Metazoa</taxon>
        <taxon>Ecdysozoa</taxon>
        <taxon>Arthropoda</taxon>
        <taxon>Crustacea</taxon>
        <taxon>Multicrustacea</taxon>
        <taxon>Malacostraca</taxon>
        <taxon>Eumalacostraca</taxon>
        <taxon>Eucarida</taxon>
        <taxon>Decapoda</taxon>
        <taxon>Dendrobranchiata</taxon>
        <taxon>Penaeoidea</taxon>
        <taxon>Penaeidae</taxon>
        <taxon>Penaeus</taxon>
    </lineage>
</organism>
<proteinExistence type="inferred from homology"/>
<evidence type="ECO:0000256" key="1">
    <source>
        <dbReference type="ARBA" id="ARBA00001971"/>
    </source>
</evidence>
<dbReference type="Proteomes" id="UP000283509">
    <property type="component" value="Unassembled WGS sequence"/>
</dbReference>
<dbReference type="SUPFAM" id="SSF48264">
    <property type="entry name" value="Cytochrome P450"/>
    <property type="match status" value="1"/>
</dbReference>
<evidence type="ECO:0000256" key="6">
    <source>
        <dbReference type="ARBA" id="ARBA00023004"/>
    </source>
</evidence>
<dbReference type="AlphaFoldDB" id="A0A3R7P1K1"/>
<evidence type="ECO:0000256" key="8">
    <source>
        <dbReference type="PIRSR" id="PIRSR602401-1"/>
    </source>
</evidence>
<dbReference type="PROSITE" id="PS00086">
    <property type="entry name" value="CYTOCHROME_P450"/>
    <property type="match status" value="1"/>
</dbReference>
<dbReference type="OrthoDB" id="3945418at2759"/>
<sequence>MLPASKDRLYLLTDALFREYGDLFRIHLPGQPPLVFVSHPDDIEQVHRANFDLPQRDFFTRRRVDESEEANPAVHVEDEECFLLHPPDGLSDAGFHRKARWRFFLWATLRDDKDELPEDFLHQLFQWALDLGLVTINRRLGCLENTPEALRMIEIADDLVRSIHGLEMGSLVRWWRWVDTPALRRLRKAHDEMLSFVHAAVQESQQSLQSRRPDSEEDLNIVENLLLDPVLTYEDVHAFLIDVFFAGIDTTSLSSTYTIMRLAQNPDKQEKLQEELDRVLGNGEQVISPDHIKELRYLKACVKEALRLDPPIICVVRKTTRDMVLRGFLVPKGTNMQLYTRASSRSEEFFPRATEFLPERWLRETSASNSVHPYASLPFGAGVRNCAGRRFAEQEIHILLARMFHKYRLEWRYDPLAPTFSMLMMPDKPLRFTMRERR</sequence>
<dbReference type="EMBL" id="QCYY01002092">
    <property type="protein sequence ID" value="ROT72891.1"/>
    <property type="molecule type" value="Genomic_DNA"/>
</dbReference>
<comment type="caution">
    <text evidence="10">The sequence shown here is derived from an EMBL/GenBank/DDBJ whole genome shotgun (WGS) entry which is preliminary data.</text>
</comment>
<evidence type="ECO:0000256" key="4">
    <source>
        <dbReference type="ARBA" id="ARBA00022723"/>
    </source>
</evidence>
<dbReference type="Gene3D" id="1.10.630.10">
    <property type="entry name" value="Cytochrome P450"/>
    <property type="match status" value="1"/>
</dbReference>
<accession>A0A3R7P1K1</accession>
<dbReference type="InterPro" id="IPR002401">
    <property type="entry name" value="Cyt_P450_E_grp-I"/>
</dbReference>
<evidence type="ECO:0000256" key="9">
    <source>
        <dbReference type="RuleBase" id="RU000461"/>
    </source>
</evidence>
<dbReference type="Pfam" id="PF00067">
    <property type="entry name" value="p450"/>
    <property type="match status" value="1"/>
</dbReference>
<evidence type="ECO:0000256" key="3">
    <source>
        <dbReference type="ARBA" id="ARBA00022617"/>
    </source>
</evidence>
<keyword evidence="4 8" id="KW-0479">Metal-binding</keyword>
<dbReference type="InterPro" id="IPR050479">
    <property type="entry name" value="CYP11_CYP27_families"/>
</dbReference>
<dbReference type="PRINTS" id="PR00385">
    <property type="entry name" value="P450"/>
</dbReference>
<keyword evidence="11" id="KW-1185">Reference proteome</keyword>
<protein>
    <recommendedName>
        <fullName evidence="12">Cytochrome P450</fullName>
    </recommendedName>
</protein>
<dbReference type="InterPro" id="IPR001128">
    <property type="entry name" value="Cyt_P450"/>
</dbReference>
<keyword evidence="7 9" id="KW-0503">Monooxygenase</keyword>
<dbReference type="GO" id="GO:0020037">
    <property type="term" value="F:heme binding"/>
    <property type="evidence" value="ECO:0007669"/>
    <property type="project" value="InterPro"/>
</dbReference>
<dbReference type="STRING" id="6689.A0A3R7P1K1"/>
<comment type="cofactor">
    <cofactor evidence="1 8">
        <name>heme</name>
        <dbReference type="ChEBI" id="CHEBI:30413"/>
    </cofactor>
</comment>
<dbReference type="GO" id="GO:0016705">
    <property type="term" value="F:oxidoreductase activity, acting on paired donors, with incorporation or reduction of molecular oxygen"/>
    <property type="evidence" value="ECO:0007669"/>
    <property type="project" value="InterPro"/>
</dbReference>